<dbReference type="EMBL" id="JBBEGN010000001">
    <property type="protein sequence ID" value="MEJ2866375.1"/>
    <property type="molecule type" value="Genomic_DNA"/>
</dbReference>
<dbReference type="Proteomes" id="UP001385809">
    <property type="component" value="Unassembled WGS sequence"/>
</dbReference>
<evidence type="ECO:0000256" key="1">
    <source>
        <dbReference type="SAM" id="MobiDB-lite"/>
    </source>
</evidence>
<name>A0ABU8MGC4_9PSEU</name>
<evidence type="ECO:0000313" key="3">
    <source>
        <dbReference type="Proteomes" id="UP001385809"/>
    </source>
</evidence>
<feature type="region of interest" description="Disordered" evidence="1">
    <location>
        <begin position="1"/>
        <end position="45"/>
    </location>
</feature>
<reference evidence="2 3" key="1">
    <citation type="submission" date="2024-03" db="EMBL/GenBank/DDBJ databases">
        <title>Actinomycetospora sp. OC33-EN08, a novel actinomycete isolated from wild orchid (Aerides multiflora).</title>
        <authorList>
            <person name="Suriyachadkun C."/>
        </authorList>
    </citation>
    <scope>NUCLEOTIDE SEQUENCE [LARGE SCALE GENOMIC DNA]</scope>
    <source>
        <strain evidence="2 3">OC33-EN08</strain>
    </source>
</reference>
<proteinExistence type="predicted"/>
<organism evidence="2 3">
    <name type="scientific">Actinomycetospora aurantiaca</name>
    <dbReference type="NCBI Taxonomy" id="3129233"/>
    <lineage>
        <taxon>Bacteria</taxon>
        <taxon>Bacillati</taxon>
        <taxon>Actinomycetota</taxon>
        <taxon>Actinomycetes</taxon>
        <taxon>Pseudonocardiales</taxon>
        <taxon>Pseudonocardiaceae</taxon>
        <taxon>Actinomycetospora</taxon>
    </lineage>
</organism>
<protein>
    <submittedName>
        <fullName evidence="2">Uncharacterized protein</fullName>
    </submittedName>
</protein>
<comment type="caution">
    <text evidence="2">The sequence shown here is derived from an EMBL/GenBank/DDBJ whole genome shotgun (WGS) entry which is preliminary data.</text>
</comment>
<dbReference type="RefSeq" id="WP_337692999.1">
    <property type="nucleotide sequence ID" value="NZ_JBBEGN010000001.1"/>
</dbReference>
<accession>A0ABU8MGC4</accession>
<evidence type="ECO:0000313" key="2">
    <source>
        <dbReference type="EMBL" id="MEJ2866375.1"/>
    </source>
</evidence>
<sequence length="144" mass="15045">MPADHTGPETSAPSTELPPPSSDARSVQTEPRAEQPEQDVQTVSGWRKVAFCGAALLAGFRGIGGDAPIQEHDSPEPRLQPTELTIRAAPGPRIEQPGEDADGFPEIVLGVADEAGKAVGGIGTQGAEQISGHYGRKNEDEEKA</sequence>
<gene>
    <name evidence="2" type="ORF">WCD74_01275</name>
</gene>
<feature type="region of interest" description="Disordered" evidence="1">
    <location>
        <begin position="120"/>
        <end position="144"/>
    </location>
</feature>
<keyword evidence="3" id="KW-1185">Reference proteome</keyword>